<dbReference type="InterPro" id="IPR036047">
    <property type="entry name" value="F-box-like_dom_sf"/>
</dbReference>
<dbReference type="Proteomes" id="UP000035681">
    <property type="component" value="Unplaced"/>
</dbReference>
<protein>
    <submittedName>
        <fullName evidence="3 4">F-box domain-containing protein</fullName>
    </submittedName>
</protein>
<name>A0A0K0EMF2_STRER</name>
<dbReference type="WBParaSite" id="TCONS_00002144.p1">
    <property type="protein sequence ID" value="TCONS_00002144.p1"/>
    <property type="gene ID" value="XLOC_002040"/>
</dbReference>
<dbReference type="Pfam" id="PF00646">
    <property type="entry name" value="F-box"/>
    <property type="match status" value="1"/>
</dbReference>
<dbReference type="InterPro" id="IPR001810">
    <property type="entry name" value="F-box_dom"/>
</dbReference>
<accession>A0A0K0EMF2</accession>
<sequence>MLKLFRKESWKKVATFKNKNNDGTSFISSYKRTYSYNFINCNSIITSLNDVSDKCIIEILKRMDFEDILNMKLVNKRLNEIIQRHSSELIYKKIENYYIIGCNNFNNESICYPITTKILSLPEEERYWYGVRINKVYKYLKLISITKSLHMEGINFSDECYILAHRLCERSITDLTLKNCLITLNFEKFTNILKIFRFKNVILKNCILEDCQLLSDDLFLSNLQLKKFIFNIDKRNSDIIYAPLLSNRTLKAWADNLRWPNILSLHGIKSNISYVGIASLFHAFHLFSMHMHDQDWWLEEMKKTQYVNWDFGFIRCQLSQILAVSRIYNPWIKYIKKESKQITFTYRYSERTLPLNFNVRIYM</sequence>
<evidence type="ECO:0000259" key="1">
    <source>
        <dbReference type="PROSITE" id="PS50181"/>
    </source>
</evidence>
<evidence type="ECO:0000313" key="4">
    <source>
        <dbReference type="WBParaSite" id="TCONS_00002144.p1"/>
    </source>
</evidence>
<keyword evidence="2" id="KW-1185">Reference proteome</keyword>
<dbReference type="WBParaSite" id="SSTP_0001064000.1">
    <property type="protein sequence ID" value="SSTP_0001064000.1"/>
    <property type="gene ID" value="SSTP_0001064000"/>
</dbReference>
<dbReference type="PROSITE" id="PS50181">
    <property type="entry name" value="FBOX"/>
    <property type="match status" value="1"/>
</dbReference>
<evidence type="ECO:0000313" key="3">
    <source>
        <dbReference type="WBParaSite" id="SSTP_0001064000.1"/>
    </source>
</evidence>
<dbReference type="SMART" id="SM00256">
    <property type="entry name" value="FBOX"/>
    <property type="match status" value="1"/>
</dbReference>
<evidence type="ECO:0000313" key="2">
    <source>
        <dbReference type="Proteomes" id="UP000035681"/>
    </source>
</evidence>
<dbReference type="AlphaFoldDB" id="A0A0K0EMF2"/>
<reference evidence="3" key="1">
    <citation type="submission" date="2015-08" db="UniProtKB">
        <authorList>
            <consortium name="WormBaseParasite"/>
        </authorList>
    </citation>
    <scope>IDENTIFICATION</scope>
</reference>
<proteinExistence type="predicted"/>
<organism evidence="3">
    <name type="scientific">Strongyloides stercoralis</name>
    <name type="common">Threadworm</name>
    <dbReference type="NCBI Taxonomy" id="6248"/>
    <lineage>
        <taxon>Eukaryota</taxon>
        <taxon>Metazoa</taxon>
        <taxon>Ecdysozoa</taxon>
        <taxon>Nematoda</taxon>
        <taxon>Chromadorea</taxon>
        <taxon>Rhabditida</taxon>
        <taxon>Tylenchina</taxon>
        <taxon>Panagrolaimomorpha</taxon>
        <taxon>Strongyloidoidea</taxon>
        <taxon>Strongyloididae</taxon>
        <taxon>Strongyloides</taxon>
    </lineage>
</organism>
<dbReference type="SUPFAM" id="SSF81383">
    <property type="entry name" value="F-box domain"/>
    <property type="match status" value="1"/>
</dbReference>
<feature type="domain" description="F-box" evidence="1">
    <location>
        <begin position="45"/>
        <end position="94"/>
    </location>
</feature>
<dbReference type="CDD" id="cd09917">
    <property type="entry name" value="F-box_SF"/>
    <property type="match status" value="1"/>
</dbReference>